<dbReference type="Gramene" id="TraesCS2A02G581700.1">
    <property type="protein sequence ID" value="TraesCS2A02G581700.1"/>
    <property type="gene ID" value="TraesCS2A02G581700"/>
</dbReference>
<organism evidence="1">
    <name type="scientific">Triticum aestivum</name>
    <name type="common">Wheat</name>
    <dbReference type="NCBI Taxonomy" id="4565"/>
    <lineage>
        <taxon>Eukaryota</taxon>
        <taxon>Viridiplantae</taxon>
        <taxon>Streptophyta</taxon>
        <taxon>Embryophyta</taxon>
        <taxon>Tracheophyta</taxon>
        <taxon>Spermatophyta</taxon>
        <taxon>Magnoliopsida</taxon>
        <taxon>Liliopsida</taxon>
        <taxon>Poales</taxon>
        <taxon>Poaceae</taxon>
        <taxon>BOP clade</taxon>
        <taxon>Pooideae</taxon>
        <taxon>Triticodae</taxon>
        <taxon>Triticeae</taxon>
        <taxon>Triticinae</taxon>
        <taxon>Triticum</taxon>
    </lineage>
</organism>
<protein>
    <submittedName>
        <fullName evidence="1">Uncharacterized protein</fullName>
    </submittedName>
</protein>
<reference evidence="1" key="2">
    <citation type="submission" date="2018-10" db="UniProtKB">
        <authorList>
            <consortium name="EnsemblPlants"/>
        </authorList>
    </citation>
    <scope>IDENTIFICATION</scope>
</reference>
<dbReference type="EnsemblPlants" id="TraesCS2A02G581700.1">
    <property type="protein sequence ID" value="TraesCS2A02G581700.1"/>
    <property type="gene ID" value="TraesCS2A02G581700"/>
</dbReference>
<dbReference type="Proteomes" id="UP000019116">
    <property type="component" value="Chromosome 2A"/>
</dbReference>
<evidence type="ECO:0000313" key="1">
    <source>
        <dbReference type="EnsemblPlants" id="TraesCS2A02G581700.1"/>
    </source>
</evidence>
<proteinExistence type="predicted"/>
<dbReference type="OMA" id="RAWIPKC"/>
<dbReference type="AlphaFoldDB" id="A0A3B6BA98"/>
<sequence length="159" mass="17587">MAVLLEFPLEAPGSAPTHPQPPRPRIQALRAWIPKCCEMHRDRSSRDHTVGGSFRVLNARMGCGSPHGSGVSDLGIHKEERRQPWTRPLVLLNLLGRTSYLFHVGYMIAMVSSLLPASYSSCPNIIVGLEMNFFSSISRQKKAVKIFPCPTSGPLRPIV</sequence>
<accession>A0A3B6BA98</accession>
<dbReference type="Gramene" id="TraesCS2A03G1313000.1">
    <property type="protein sequence ID" value="TraesCS2A03G1313000.1.CDS"/>
    <property type="gene ID" value="TraesCS2A03G1313000"/>
</dbReference>
<name>A0A3B6BA98_WHEAT</name>
<evidence type="ECO:0000313" key="2">
    <source>
        <dbReference type="Proteomes" id="UP000019116"/>
    </source>
</evidence>
<reference evidence="1" key="1">
    <citation type="submission" date="2018-08" db="EMBL/GenBank/DDBJ databases">
        <authorList>
            <person name="Rossello M."/>
        </authorList>
    </citation>
    <scope>NUCLEOTIDE SEQUENCE [LARGE SCALE GENOMIC DNA]</scope>
    <source>
        <strain evidence="1">cv. Chinese Spring</strain>
    </source>
</reference>
<keyword evidence="2" id="KW-1185">Reference proteome</keyword>
<dbReference type="Gramene" id="TraesNOR2A03G00816390.1">
    <property type="protein sequence ID" value="TraesNOR2A03G00816390.1"/>
    <property type="gene ID" value="TraesNOR2A03G00816390"/>
</dbReference>